<accession>A0A9D5B2Y8</accession>
<reference evidence="3 4" key="1">
    <citation type="journal article" date="2022" name="Nat. Genet.">
        <title>Improved pea reference genome and pan-genome highlight genomic features and evolutionary characteristics.</title>
        <authorList>
            <person name="Yang T."/>
            <person name="Liu R."/>
            <person name="Luo Y."/>
            <person name="Hu S."/>
            <person name="Wang D."/>
            <person name="Wang C."/>
            <person name="Pandey M.K."/>
            <person name="Ge S."/>
            <person name="Xu Q."/>
            <person name="Li N."/>
            <person name="Li G."/>
            <person name="Huang Y."/>
            <person name="Saxena R.K."/>
            <person name="Ji Y."/>
            <person name="Li M."/>
            <person name="Yan X."/>
            <person name="He Y."/>
            <person name="Liu Y."/>
            <person name="Wang X."/>
            <person name="Xiang C."/>
            <person name="Varshney R.K."/>
            <person name="Ding H."/>
            <person name="Gao S."/>
            <person name="Zong X."/>
        </authorList>
    </citation>
    <scope>NUCLEOTIDE SEQUENCE [LARGE SCALE GENOMIC DNA]</scope>
    <source>
        <strain evidence="3 4">cv. Zhongwan 6</strain>
    </source>
</reference>
<dbReference type="EMBL" id="JAMSHJ010000003">
    <property type="protein sequence ID" value="KAI5428286.1"/>
    <property type="molecule type" value="Genomic_DNA"/>
</dbReference>
<name>A0A9D5B2Y8_PEA</name>
<dbReference type="Pfam" id="PF22936">
    <property type="entry name" value="Pol_BBD"/>
    <property type="match status" value="1"/>
</dbReference>
<dbReference type="Gramene" id="Psat03G0331800-T1">
    <property type="protein sequence ID" value="KAI5428286.1"/>
    <property type="gene ID" value="KIW84_033318"/>
</dbReference>
<comment type="caution">
    <text evidence="3">The sequence shown here is derived from an EMBL/GenBank/DDBJ whole genome shotgun (WGS) entry which is preliminary data.</text>
</comment>
<dbReference type="AlphaFoldDB" id="A0A9D5B2Y8"/>
<evidence type="ECO:0000256" key="1">
    <source>
        <dbReference type="SAM" id="Coils"/>
    </source>
</evidence>
<sequence>MKQKYQGNARVQRAQLQRLRRDFEILEMQNENAKLDDGEGMLLMSYVEMQGATRDEVWFLDSGCSNHMSGDMKWFTEIDKSFRHSVQLGNDSKLAVMGKGKIRMKIDGRVMVVTEKDGSRPADTEESIQGVHHMYERKAAT</sequence>
<evidence type="ECO:0000313" key="4">
    <source>
        <dbReference type="Proteomes" id="UP001058974"/>
    </source>
</evidence>
<keyword evidence="4" id="KW-1185">Reference proteome</keyword>
<proteinExistence type="predicted"/>
<organism evidence="3 4">
    <name type="scientific">Pisum sativum</name>
    <name type="common">Garden pea</name>
    <name type="synonym">Lathyrus oleraceus</name>
    <dbReference type="NCBI Taxonomy" id="3888"/>
    <lineage>
        <taxon>Eukaryota</taxon>
        <taxon>Viridiplantae</taxon>
        <taxon>Streptophyta</taxon>
        <taxon>Embryophyta</taxon>
        <taxon>Tracheophyta</taxon>
        <taxon>Spermatophyta</taxon>
        <taxon>Magnoliopsida</taxon>
        <taxon>eudicotyledons</taxon>
        <taxon>Gunneridae</taxon>
        <taxon>Pentapetalae</taxon>
        <taxon>rosids</taxon>
        <taxon>fabids</taxon>
        <taxon>Fabales</taxon>
        <taxon>Fabaceae</taxon>
        <taxon>Papilionoideae</taxon>
        <taxon>50 kb inversion clade</taxon>
        <taxon>NPAAA clade</taxon>
        <taxon>Hologalegina</taxon>
        <taxon>IRL clade</taxon>
        <taxon>Fabeae</taxon>
        <taxon>Lathyrus</taxon>
    </lineage>
</organism>
<evidence type="ECO:0000313" key="3">
    <source>
        <dbReference type="EMBL" id="KAI5428286.1"/>
    </source>
</evidence>
<dbReference type="Proteomes" id="UP001058974">
    <property type="component" value="Chromosome 3"/>
</dbReference>
<evidence type="ECO:0000259" key="2">
    <source>
        <dbReference type="Pfam" id="PF22936"/>
    </source>
</evidence>
<gene>
    <name evidence="3" type="ORF">KIW84_033318</name>
</gene>
<protein>
    <recommendedName>
        <fullName evidence="2">Retrovirus-related Pol polyprotein from transposon TNT 1-94-like beta-barrel domain-containing protein</fullName>
    </recommendedName>
</protein>
<dbReference type="InterPro" id="IPR054722">
    <property type="entry name" value="PolX-like_BBD"/>
</dbReference>
<keyword evidence="1" id="KW-0175">Coiled coil</keyword>
<feature type="domain" description="Retrovirus-related Pol polyprotein from transposon TNT 1-94-like beta-barrel" evidence="2">
    <location>
        <begin position="58"/>
        <end position="111"/>
    </location>
</feature>
<feature type="coiled-coil region" evidence="1">
    <location>
        <begin position="2"/>
        <end position="36"/>
    </location>
</feature>